<dbReference type="GO" id="GO:0005886">
    <property type="term" value="C:plasma membrane"/>
    <property type="evidence" value="ECO:0007669"/>
    <property type="project" value="UniProtKB-SubCell"/>
</dbReference>
<dbReference type="OrthoDB" id="9786919at2"/>
<keyword evidence="6 14" id="KW-0808">Transferase</keyword>
<keyword evidence="18" id="KW-1185">Reference proteome</keyword>
<evidence type="ECO:0000259" key="16">
    <source>
        <dbReference type="PROSITE" id="PS50885"/>
    </source>
</evidence>
<dbReference type="KEGG" id="rhy:RD110_01105"/>
<dbReference type="EMBL" id="CP019236">
    <property type="protein sequence ID" value="APW35978.1"/>
    <property type="molecule type" value="Genomic_DNA"/>
</dbReference>
<evidence type="ECO:0000256" key="7">
    <source>
        <dbReference type="ARBA" id="ARBA00022692"/>
    </source>
</evidence>
<feature type="domain" description="Histidine kinase" evidence="15">
    <location>
        <begin position="243"/>
        <end position="457"/>
    </location>
</feature>
<keyword evidence="13 14" id="KW-0472">Membrane</keyword>
<keyword evidence="8 14" id="KW-0547">Nucleotide-binding</keyword>
<evidence type="ECO:0000256" key="8">
    <source>
        <dbReference type="ARBA" id="ARBA00022741"/>
    </source>
</evidence>
<comment type="function">
    <text evidence="14">Member of a two-component regulatory system.</text>
</comment>
<dbReference type="InterPro" id="IPR003594">
    <property type="entry name" value="HATPase_dom"/>
</dbReference>
<dbReference type="STRING" id="1842727.RD110_01105"/>
<evidence type="ECO:0000256" key="1">
    <source>
        <dbReference type="ARBA" id="ARBA00000085"/>
    </source>
</evidence>
<dbReference type="Proteomes" id="UP000186609">
    <property type="component" value="Chromosome"/>
</dbReference>
<dbReference type="PROSITE" id="PS50109">
    <property type="entry name" value="HIS_KIN"/>
    <property type="match status" value="1"/>
</dbReference>
<feature type="transmembrane region" description="Helical" evidence="14">
    <location>
        <begin position="12"/>
        <end position="30"/>
    </location>
</feature>
<dbReference type="PROSITE" id="PS50885">
    <property type="entry name" value="HAMP"/>
    <property type="match status" value="1"/>
</dbReference>
<dbReference type="SMART" id="SM00304">
    <property type="entry name" value="HAMP"/>
    <property type="match status" value="1"/>
</dbReference>
<dbReference type="CDD" id="cd00075">
    <property type="entry name" value="HATPase"/>
    <property type="match status" value="1"/>
</dbReference>
<dbReference type="SUPFAM" id="SSF47384">
    <property type="entry name" value="Homodimeric domain of signal transducing histidine kinase"/>
    <property type="match status" value="1"/>
</dbReference>
<gene>
    <name evidence="17" type="ORF">RD110_01105</name>
</gene>
<evidence type="ECO:0000256" key="12">
    <source>
        <dbReference type="ARBA" id="ARBA00023012"/>
    </source>
</evidence>
<dbReference type="AlphaFoldDB" id="A0A1P8JQH2"/>
<dbReference type="InterPro" id="IPR005467">
    <property type="entry name" value="His_kinase_dom"/>
</dbReference>
<evidence type="ECO:0000256" key="6">
    <source>
        <dbReference type="ARBA" id="ARBA00022679"/>
    </source>
</evidence>
<evidence type="ECO:0000256" key="2">
    <source>
        <dbReference type="ARBA" id="ARBA00004429"/>
    </source>
</evidence>
<protein>
    <recommendedName>
        <fullName evidence="14">Sensor protein</fullName>
        <ecNumber evidence="14">2.7.13.3</ecNumber>
    </recommendedName>
</protein>
<dbReference type="EC" id="2.7.13.3" evidence="14"/>
<dbReference type="InterPro" id="IPR036097">
    <property type="entry name" value="HisK_dim/P_sf"/>
</dbReference>
<dbReference type="InterPro" id="IPR050428">
    <property type="entry name" value="TCS_sensor_his_kinase"/>
</dbReference>
<dbReference type="InterPro" id="IPR006290">
    <property type="entry name" value="CztS_silS_copS"/>
</dbReference>
<sequence length="466" mass="51068">MSFALRTAFASALFGLITASGAILLGCVALSTQLDTRSRTEIEGKRDLVLHALSEVPAIEDIGPDNHRFGDLLTGHGDLHLAVVRTDTGQVLASFSPLADQSLAALKDVQENSTGTWFSATGARLDSFKGTSRLRNGQEVRVYLSLDRERDAQLLRDFIRSTMAGLPVLLLIVALGSWIITKTGLAPLHRFHRLAASVGTQSLGHRVSSAGLPAELTELATEFNSMLERVHEGYQRLQEFSGDLAHEMRTPVSTLLGRSQVALSHTRTIAELREVIEGNVDELERLSRLISDMLFIARTERVDKPTAFQSVDLTLATQKVASYLAIVAEERNVSVEVHGNAEVMGDFLLLERAISNLLTNAIRHAYENTTIAINISTDERNVTLTVMNHGEAIADEHLKRIFDRFYRVDSARARMDGGNGLGLAIVRSIMISHGGSVSSFHRPIDETSFVLTFPIIDGRRQSPLPS</sequence>
<dbReference type="Gene3D" id="3.30.565.10">
    <property type="entry name" value="Histidine kinase-like ATPase, C-terminal domain"/>
    <property type="match status" value="1"/>
</dbReference>
<evidence type="ECO:0000256" key="4">
    <source>
        <dbReference type="ARBA" id="ARBA00022519"/>
    </source>
</evidence>
<dbReference type="Gene3D" id="6.10.340.10">
    <property type="match status" value="1"/>
</dbReference>
<dbReference type="InterPro" id="IPR003661">
    <property type="entry name" value="HisK_dim/P_dom"/>
</dbReference>
<evidence type="ECO:0000256" key="11">
    <source>
        <dbReference type="ARBA" id="ARBA00022989"/>
    </source>
</evidence>
<dbReference type="PRINTS" id="PR00344">
    <property type="entry name" value="BCTRLSENSOR"/>
</dbReference>
<evidence type="ECO:0000256" key="5">
    <source>
        <dbReference type="ARBA" id="ARBA00022553"/>
    </source>
</evidence>
<dbReference type="Pfam" id="PF02518">
    <property type="entry name" value="HATPase_c"/>
    <property type="match status" value="1"/>
</dbReference>
<dbReference type="Pfam" id="PF00672">
    <property type="entry name" value="HAMP"/>
    <property type="match status" value="1"/>
</dbReference>
<dbReference type="CDD" id="cd00082">
    <property type="entry name" value="HisKA"/>
    <property type="match status" value="1"/>
</dbReference>
<proteinExistence type="predicted"/>
<dbReference type="FunFam" id="3.30.565.10:FF:000006">
    <property type="entry name" value="Sensor histidine kinase WalK"/>
    <property type="match status" value="1"/>
</dbReference>
<name>A0A1P8JQH2_9BURK</name>
<comment type="catalytic activity">
    <reaction evidence="1 14">
        <text>ATP + protein L-histidine = ADP + protein N-phospho-L-histidine.</text>
        <dbReference type="EC" id="2.7.13.3"/>
    </reaction>
</comment>
<dbReference type="InterPro" id="IPR036890">
    <property type="entry name" value="HATPase_C_sf"/>
</dbReference>
<comment type="subcellular location">
    <subcellularLocation>
        <location evidence="2">Cell inner membrane</location>
        <topology evidence="2">Multi-pass membrane protein</topology>
    </subcellularLocation>
</comment>
<dbReference type="Pfam" id="PF00512">
    <property type="entry name" value="HisKA"/>
    <property type="match status" value="1"/>
</dbReference>
<keyword evidence="9 14" id="KW-0418">Kinase</keyword>
<keyword evidence="7 14" id="KW-0812">Transmembrane</keyword>
<dbReference type="SUPFAM" id="SSF55874">
    <property type="entry name" value="ATPase domain of HSP90 chaperone/DNA topoisomerase II/histidine kinase"/>
    <property type="match status" value="1"/>
</dbReference>
<keyword evidence="11 14" id="KW-1133">Transmembrane helix</keyword>
<dbReference type="PROSITE" id="PS51257">
    <property type="entry name" value="PROKAR_LIPOPROTEIN"/>
    <property type="match status" value="1"/>
</dbReference>
<organism evidence="17 18">
    <name type="scientific">Rhodoferax koreensis</name>
    <dbReference type="NCBI Taxonomy" id="1842727"/>
    <lineage>
        <taxon>Bacteria</taxon>
        <taxon>Pseudomonadati</taxon>
        <taxon>Pseudomonadota</taxon>
        <taxon>Betaproteobacteria</taxon>
        <taxon>Burkholderiales</taxon>
        <taxon>Comamonadaceae</taxon>
        <taxon>Rhodoferax</taxon>
    </lineage>
</organism>
<dbReference type="GO" id="GO:0005524">
    <property type="term" value="F:ATP binding"/>
    <property type="evidence" value="ECO:0007669"/>
    <property type="project" value="UniProtKB-KW"/>
</dbReference>
<feature type="transmembrane region" description="Helical" evidence="14">
    <location>
        <begin position="158"/>
        <end position="180"/>
    </location>
</feature>
<dbReference type="PANTHER" id="PTHR45436">
    <property type="entry name" value="SENSOR HISTIDINE KINASE YKOH"/>
    <property type="match status" value="1"/>
</dbReference>
<dbReference type="SMART" id="SM00387">
    <property type="entry name" value="HATPase_c"/>
    <property type="match status" value="1"/>
</dbReference>
<reference evidence="17 18" key="1">
    <citation type="submission" date="2017-01" db="EMBL/GenBank/DDBJ databases">
        <authorList>
            <person name="Mah S.A."/>
            <person name="Swanson W.J."/>
            <person name="Moy G.W."/>
            <person name="Vacquier V.D."/>
        </authorList>
    </citation>
    <scope>NUCLEOTIDE SEQUENCE [LARGE SCALE GENOMIC DNA]</scope>
    <source>
        <strain evidence="17 18">DCY110</strain>
    </source>
</reference>
<accession>A0A1P8JQH2</accession>
<feature type="domain" description="HAMP" evidence="16">
    <location>
        <begin position="182"/>
        <end position="235"/>
    </location>
</feature>
<keyword evidence="3 14" id="KW-1003">Cell membrane</keyword>
<evidence type="ECO:0000256" key="9">
    <source>
        <dbReference type="ARBA" id="ARBA00022777"/>
    </source>
</evidence>
<evidence type="ECO:0000256" key="10">
    <source>
        <dbReference type="ARBA" id="ARBA00022840"/>
    </source>
</evidence>
<dbReference type="GO" id="GO:0000155">
    <property type="term" value="F:phosphorelay sensor kinase activity"/>
    <property type="evidence" value="ECO:0007669"/>
    <property type="project" value="InterPro"/>
</dbReference>
<dbReference type="SMART" id="SM00388">
    <property type="entry name" value="HisKA"/>
    <property type="match status" value="1"/>
</dbReference>
<keyword evidence="12 14" id="KW-0902">Two-component regulatory system</keyword>
<evidence type="ECO:0000313" key="18">
    <source>
        <dbReference type="Proteomes" id="UP000186609"/>
    </source>
</evidence>
<keyword evidence="10 14" id="KW-0067">ATP-binding</keyword>
<keyword evidence="5" id="KW-0597">Phosphoprotein</keyword>
<evidence type="ECO:0000256" key="13">
    <source>
        <dbReference type="ARBA" id="ARBA00023136"/>
    </source>
</evidence>
<dbReference type="Gene3D" id="1.10.287.130">
    <property type="match status" value="1"/>
</dbReference>
<dbReference type="PANTHER" id="PTHR45436:SF9">
    <property type="entry name" value="SENSOR PROTEIN"/>
    <property type="match status" value="1"/>
</dbReference>
<dbReference type="NCBIfam" id="TIGR01386">
    <property type="entry name" value="cztS_silS_copS"/>
    <property type="match status" value="1"/>
</dbReference>
<evidence type="ECO:0000259" key="15">
    <source>
        <dbReference type="PROSITE" id="PS50109"/>
    </source>
</evidence>
<evidence type="ECO:0000256" key="3">
    <source>
        <dbReference type="ARBA" id="ARBA00022475"/>
    </source>
</evidence>
<evidence type="ECO:0000313" key="17">
    <source>
        <dbReference type="EMBL" id="APW35978.1"/>
    </source>
</evidence>
<dbReference type="InterPro" id="IPR004358">
    <property type="entry name" value="Sig_transdc_His_kin-like_C"/>
</dbReference>
<evidence type="ECO:0000256" key="14">
    <source>
        <dbReference type="RuleBase" id="RU364088"/>
    </source>
</evidence>
<keyword evidence="4 14" id="KW-0997">Cell inner membrane</keyword>
<dbReference type="InterPro" id="IPR003660">
    <property type="entry name" value="HAMP_dom"/>
</dbReference>